<evidence type="ECO:0000256" key="7">
    <source>
        <dbReference type="PIRNR" id="PIRNR003107"/>
    </source>
</evidence>
<dbReference type="AlphaFoldDB" id="A0A8J7GMU5"/>
<protein>
    <recommendedName>
        <fullName evidence="7">Phosphate-specific transport system accessory protein PhoU</fullName>
    </recommendedName>
</protein>
<organism evidence="9 10">
    <name type="scientific">Longispora fulva</name>
    <dbReference type="NCBI Taxonomy" id="619741"/>
    <lineage>
        <taxon>Bacteria</taxon>
        <taxon>Bacillati</taxon>
        <taxon>Actinomycetota</taxon>
        <taxon>Actinomycetes</taxon>
        <taxon>Micromonosporales</taxon>
        <taxon>Micromonosporaceae</taxon>
        <taxon>Longispora</taxon>
    </lineage>
</organism>
<dbReference type="EMBL" id="JADOUF010000001">
    <property type="protein sequence ID" value="MBG6139927.1"/>
    <property type="molecule type" value="Genomic_DNA"/>
</dbReference>
<dbReference type="RefSeq" id="WP_197006535.1">
    <property type="nucleotide sequence ID" value="NZ_BONS01000006.1"/>
</dbReference>
<proteinExistence type="inferred from homology"/>
<comment type="caution">
    <text evidence="9">The sequence shown here is derived from an EMBL/GenBank/DDBJ whole genome shotgun (WGS) entry which is preliminary data.</text>
</comment>
<keyword evidence="5 7" id="KW-0963">Cytoplasm</keyword>
<comment type="subcellular location">
    <subcellularLocation>
        <location evidence="1 7">Cytoplasm</location>
    </subcellularLocation>
</comment>
<dbReference type="SUPFAM" id="SSF109755">
    <property type="entry name" value="PhoU-like"/>
    <property type="match status" value="1"/>
</dbReference>
<comment type="function">
    <text evidence="7">Plays a role in the regulation of phosphate uptake.</text>
</comment>
<dbReference type="PANTHER" id="PTHR42930:SF3">
    <property type="entry name" value="PHOSPHATE-SPECIFIC TRANSPORT SYSTEM ACCESSORY PROTEIN PHOU"/>
    <property type="match status" value="1"/>
</dbReference>
<dbReference type="Proteomes" id="UP000622552">
    <property type="component" value="Unassembled WGS sequence"/>
</dbReference>
<keyword evidence="10" id="KW-1185">Reference proteome</keyword>
<dbReference type="NCBIfam" id="TIGR02135">
    <property type="entry name" value="phoU_full"/>
    <property type="match status" value="1"/>
</dbReference>
<sequence>MRDVFRSDLAQLAGTLVAMAGEVRHALRQATRALLTADQVLAENVLADDEGINAMYRSVEESVYELLARQSPVAGDLRAIITSLHIATDIERMGDLAEHIAKTSLRRKPEIAVPAELHEIFTEMGKVADRMAKKVVSVLAERDATLGAELEKDDDEMDALERKLFKALFESEWQHGIEAAVDTALLARFYERYADHAVNAGKQVVYLVTGAPLGE</sequence>
<dbReference type="GO" id="GO:0030643">
    <property type="term" value="P:intracellular phosphate ion homeostasis"/>
    <property type="evidence" value="ECO:0007669"/>
    <property type="project" value="InterPro"/>
</dbReference>
<name>A0A8J7GMU5_9ACTN</name>
<keyword evidence="4 7" id="KW-0813">Transport</keyword>
<evidence type="ECO:0000256" key="4">
    <source>
        <dbReference type="ARBA" id="ARBA00022448"/>
    </source>
</evidence>
<accession>A0A8J7GMU5</accession>
<evidence type="ECO:0000259" key="8">
    <source>
        <dbReference type="Pfam" id="PF01895"/>
    </source>
</evidence>
<evidence type="ECO:0000313" key="10">
    <source>
        <dbReference type="Proteomes" id="UP000622552"/>
    </source>
</evidence>
<feature type="domain" description="PhoU" evidence="8">
    <location>
        <begin position="122"/>
        <end position="203"/>
    </location>
</feature>
<gene>
    <name evidence="9" type="ORF">IW245_006121</name>
</gene>
<evidence type="ECO:0000256" key="3">
    <source>
        <dbReference type="ARBA" id="ARBA00011738"/>
    </source>
</evidence>
<reference evidence="9" key="1">
    <citation type="submission" date="2020-11" db="EMBL/GenBank/DDBJ databases">
        <title>Sequencing the genomes of 1000 actinobacteria strains.</title>
        <authorList>
            <person name="Klenk H.-P."/>
        </authorList>
    </citation>
    <scope>NUCLEOTIDE SEQUENCE</scope>
    <source>
        <strain evidence="9">DSM 45356</strain>
    </source>
</reference>
<evidence type="ECO:0000313" key="9">
    <source>
        <dbReference type="EMBL" id="MBG6139927.1"/>
    </source>
</evidence>
<comment type="subunit">
    <text evidence="3 7">Homodimer.</text>
</comment>
<dbReference type="Gene3D" id="1.20.58.220">
    <property type="entry name" value="Phosphate transport system protein phou homolog 2, domain 2"/>
    <property type="match status" value="1"/>
</dbReference>
<dbReference type="PANTHER" id="PTHR42930">
    <property type="entry name" value="PHOSPHATE-SPECIFIC TRANSPORT SYSTEM ACCESSORY PROTEIN PHOU"/>
    <property type="match status" value="1"/>
</dbReference>
<dbReference type="PIRSF" id="PIRSF003107">
    <property type="entry name" value="PhoU"/>
    <property type="match status" value="1"/>
</dbReference>
<dbReference type="GO" id="GO:0005737">
    <property type="term" value="C:cytoplasm"/>
    <property type="evidence" value="ECO:0007669"/>
    <property type="project" value="UniProtKB-SubCell"/>
</dbReference>
<evidence type="ECO:0000256" key="6">
    <source>
        <dbReference type="ARBA" id="ARBA00022592"/>
    </source>
</evidence>
<evidence type="ECO:0000256" key="5">
    <source>
        <dbReference type="ARBA" id="ARBA00022490"/>
    </source>
</evidence>
<dbReference type="GO" id="GO:0006817">
    <property type="term" value="P:phosphate ion transport"/>
    <property type="evidence" value="ECO:0007669"/>
    <property type="project" value="UniProtKB-KW"/>
</dbReference>
<dbReference type="InterPro" id="IPR026022">
    <property type="entry name" value="PhoU_dom"/>
</dbReference>
<comment type="similarity">
    <text evidence="2 7">Belongs to the PhoU family.</text>
</comment>
<evidence type="ECO:0000256" key="1">
    <source>
        <dbReference type="ARBA" id="ARBA00004496"/>
    </source>
</evidence>
<dbReference type="GO" id="GO:0045936">
    <property type="term" value="P:negative regulation of phosphate metabolic process"/>
    <property type="evidence" value="ECO:0007669"/>
    <property type="project" value="InterPro"/>
</dbReference>
<dbReference type="InterPro" id="IPR028366">
    <property type="entry name" value="PhoU"/>
</dbReference>
<feature type="domain" description="PhoU" evidence="8">
    <location>
        <begin position="18"/>
        <end position="102"/>
    </location>
</feature>
<dbReference type="FunFam" id="1.20.58.220:FF:000004">
    <property type="entry name" value="Phosphate-specific transport system accessory protein PhoU"/>
    <property type="match status" value="1"/>
</dbReference>
<dbReference type="InterPro" id="IPR038078">
    <property type="entry name" value="PhoU-like_sf"/>
</dbReference>
<evidence type="ECO:0000256" key="2">
    <source>
        <dbReference type="ARBA" id="ARBA00008107"/>
    </source>
</evidence>
<keyword evidence="6 7" id="KW-0592">Phosphate transport</keyword>
<dbReference type="Pfam" id="PF01895">
    <property type="entry name" value="PhoU"/>
    <property type="match status" value="2"/>
</dbReference>